<dbReference type="PANTHER" id="PTHR45786:SF74">
    <property type="entry name" value="ATP-DEPENDENT DNA HELICASE"/>
    <property type="match status" value="1"/>
</dbReference>
<dbReference type="EMBL" id="NBNE01006988">
    <property type="protein sequence ID" value="OWZ01244.1"/>
    <property type="molecule type" value="Genomic_DNA"/>
</dbReference>
<proteinExistence type="predicted"/>
<protein>
    <submittedName>
        <fullName evidence="2">Helitron helicase</fullName>
    </submittedName>
</protein>
<dbReference type="AlphaFoldDB" id="A0A225V810"/>
<keyword evidence="2" id="KW-0547">Nucleotide-binding</keyword>
<feature type="region of interest" description="Disordered" evidence="1">
    <location>
        <begin position="439"/>
        <end position="465"/>
    </location>
</feature>
<evidence type="ECO:0000256" key="1">
    <source>
        <dbReference type="SAM" id="MobiDB-lite"/>
    </source>
</evidence>
<dbReference type="PANTHER" id="PTHR45786">
    <property type="entry name" value="DNA BINDING PROTEIN-LIKE"/>
    <property type="match status" value="1"/>
</dbReference>
<dbReference type="GO" id="GO:0004386">
    <property type="term" value="F:helicase activity"/>
    <property type="evidence" value="ECO:0007669"/>
    <property type="project" value="UniProtKB-KW"/>
</dbReference>
<organism evidence="2 3">
    <name type="scientific">Phytophthora megakarya</name>
    <dbReference type="NCBI Taxonomy" id="4795"/>
    <lineage>
        <taxon>Eukaryota</taxon>
        <taxon>Sar</taxon>
        <taxon>Stramenopiles</taxon>
        <taxon>Oomycota</taxon>
        <taxon>Peronosporomycetes</taxon>
        <taxon>Peronosporales</taxon>
        <taxon>Peronosporaceae</taxon>
        <taxon>Phytophthora</taxon>
    </lineage>
</organism>
<accession>A0A225V810</accession>
<keyword evidence="2" id="KW-0067">ATP-binding</keyword>
<evidence type="ECO:0000313" key="2">
    <source>
        <dbReference type="EMBL" id="OWZ01244.1"/>
    </source>
</evidence>
<dbReference type="OrthoDB" id="2272314at2759"/>
<comment type="caution">
    <text evidence="2">The sequence shown here is derived from an EMBL/GenBank/DDBJ whole genome shotgun (WGS) entry which is preliminary data.</text>
</comment>
<feature type="region of interest" description="Disordered" evidence="1">
    <location>
        <begin position="328"/>
        <end position="348"/>
    </location>
</feature>
<dbReference type="Proteomes" id="UP000198211">
    <property type="component" value="Unassembled WGS sequence"/>
</dbReference>
<gene>
    <name evidence="2" type="ORF">PHMEG_00027409</name>
</gene>
<name>A0A225V810_9STRA</name>
<keyword evidence="3" id="KW-1185">Reference proteome</keyword>
<keyword evidence="2" id="KW-0378">Hydrolase</keyword>
<keyword evidence="2" id="KW-0347">Helicase</keyword>
<reference evidence="3" key="1">
    <citation type="submission" date="2017-03" db="EMBL/GenBank/DDBJ databases">
        <title>Phytopthora megakarya and P. palmivora, two closely related causual agents of cacao black pod achieved similar genome size and gene model numbers by different mechanisms.</title>
        <authorList>
            <person name="Ali S."/>
            <person name="Shao J."/>
            <person name="Larry D.J."/>
            <person name="Kronmiller B."/>
            <person name="Shen D."/>
            <person name="Strem M.D."/>
            <person name="Melnick R.L."/>
            <person name="Guiltinan M.J."/>
            <person name="Tyler B.M."/>
            <person name="Meinhardt L.W."/>
            <person name="Bailey B.A."/>
        </authorList>
    </citation>
    <scope>NUCLEOTIDE SEQUENCE [LARGE SCALE GENOMIC DNA]</scope>
    <source>
        <strain evidence="3">zdho120</strain>
    </source>
</reference>
<evidence type="ECO:0000313" key="3">
    <source>
        <dbReference type="Proteomes" id="UP000198211"/>
    </source>
</evidence>
<sequence length="465" mass="53421">MARSELSEEQRDVIRRANTVARAVARSEVDDGQREVVQERDATAAKEKRSLLTLDERLEPREEERFRRRPRQYKKGYSYHEDFDPTIVRGKDTMDNRHYISRFLRSGEERPKCGAWKFLEETKKCCCMDGNVKLPPRREAHQKLRLLFSNPVFMKSIRVYNNVSAFTSIGATRSEPLRVDESGTRRGIYNFRVMGTVCHRMGSLLPPPGANPMFAQIYINDPDSAARVSSHIRMTDGLSAEFLVDLDEVMEQYNPYAQQFLHGREILIERSRPALEAVEQNVDNAKQKNTTKMKIDMKRITFSDLDPQWSLQIQAYLSLHLIRSPPVRNLSESTSPHNQEEIENQDADVHERHIDPEVDCELRLHVGHGTNPGTHNTPTASEVAAVIIDANAAQPRDIVLYTRQGGFNRIYETNTHYDPLQYPLLHPYGESGWTYKLPYASEQNSNNDGDNEGRANHGQNDQNIE</sequence>